<gene>
    <name evidence="4" type="ORF">OV287_53240</name>
</gene>
<dbReference type="Gene3D" id="3.40.630.30">
    <property type="match status" value="1"/>
</dbReference>
<sequence length="145" mass="16417">MIREARAEDAGALQRLYEVLVPGNPRILVLPERLENLRQDTSNFCFVDERDGEVVGTVLLHLCPDVMFEERPYALLENLVVDAGARGRGVGRVLLEHAEQVAREHGCTKLMLLSSVHRTEAHAFFERLGYDGSVSRAFKKYLPRK</sequence>
<keyword evidence="1" id="KW-0808">Transferase</keyword>
<organism evidence="4 5">
    <name type="scientific">Archangium lansingense</name>
    <dbReference type="NCBI Taxonomy" id="2995310"/>
    <lineage>
        <taxon>Bacteria</taxon>
        <taxon>Pseudomonadati</taxon>
        <taxon>Myxococcota</taxon>
        <taxon>Myxococcia</taxon>
        <taxon>Myxococcales</taxon>
        <taxon>Cystobacterineae</taxon>
        <taxon>Archangiaceae</taxon>
        <taxon>Archangium</taxon>
    </lineage>
</organism>
<evidence type="ECO:0000259" key="3">
    <source>
        <dbReference type="PROSITE" id="PS51186"/>
    </source>
</evidence>
<dbReference type="PANTHER" id="PTHR43877:SF1">
    <property type="entry name" value="ACETYLTRANSFERASE"/>
    <property type="match status" value="1"/>
</dbReference>
<protein>
    <submittedName>
        <fullName evidence="4">GNAT family N-acetyltransferase</fullName>
    </submittedName>
</protein>
<dbReference type="SUPFAM" id="SSF55729">
    <property type="entry name" value="Acyl-CoA N-acyltransferases (Nat)"/>
    <property type="match status" value="1"/>
</dbReference>
<dbReference type="Proteomes" id="UP001207654">
    <property type="component" value="Unassembled WGS sequence"/>
</dbReference>
<evidence type="ECO:0000256" key="2">
    <source>
        <dbReference type="ARBA" id="ARBA00023315"/>
    </source>
</evidence>
<dbReference type="Pfam" id="PF00583">
    <property type="entry name" value="Acetyltransf_1"/>
    <property type="match status" value="1"/>
</dbReference>
<dbReference type="InterPro" id="IPR016181">
    <property type="entry name" value="Acyl_CoA_acyltransferase"/>
</dbReference>
<dbReference type="InterPro" id="IPR050832">
    <property type="entry name" value="Bact_Acetyltransf"/>
</dbReference>
<name>A0ABT4ANF1_9BACT</name>
<dbReference type="InterPro" id="IPR000182">
    <property type="entry name" value="GNAT_dom"/>
</dbReference>
<evidence type="ECO:0000256" key="1">
    <source>
        <dbReference type="ARBA" id="ARBA00022679"/>
    </source>
</evidence>
<evidence type="ECO:0000313" key="5">
    <source>
        <dbReference type="Proteomes" id="UP001207654"/>
    </source>
</evidence>
<dbReference type="RefSeq" id="WP_267541769.1">
    <property type="nucleotide sequence ID" value="NZ_JAPNKA010000001.1"/>
</dbReference>
<feature type="domain" description="N-acetyltransferase" evidence="3">
    <location>
        <begin position="1"/>
        <end position="145"/>
    </location>
</feature>
<dbReference type="PROSITE" id="PS51186">
    <property type="entry name" value="GNAT"/>
    <property type="match status" value="1"/>
</dbReference>
<keyword evidence="2" id="KW-0012">Acyltransferase</keyword>
<accession>A0ABT4ANF1</accession>
<evidence type="ECO:0000313" key="4">
    <source>
        <dbReference type="EMBL" id="MCY1083232.1"/>
    </source>
</evidence>
<proteinExistence type="predicted"/>
<dbReference type="CDD" id="cd04301">
    <property type="entry name" value="NAT_SF"/>
    <property type="match status" value="1"/>
</dbReference>
<dbReference type="PANTHER" id="PTHR43877">
    <property type="entry name" value="AMINOALKYLPHOSPHONATE N-ACETYLTRANSFERASE-RELATED-RELATED"/>
    <property type="match status" value="1"/>
</dbReference>
<reference evidence="4 5" key="1">
    <citation type="submission" date="2022-11" db="EMBL/GenBank/DDBJ databases">
        <title>Minimal conservation of predation-associated metabolite biosynthetic gene clusters underscores biosynthetic potential of Myxococcota including descriptions for ten novel species: Archangium lansinium sp. nov., Myxococcus landrumus sp. nov., Nannocystis bai.</title>
        <authorList>
            <person name="Ahearne A."/>
            <person name="Stevens C."/>
            <person name="Phillips K."/>
        </authorList>
    </citation>
    <scope>NUCLEOTIDE SEQUENCE [LARGE SCALE GENOMIC DNA]</scope>
    <source>
        <strain evidence="4 5">MIWBW</strain>
    </source>
</reference>
<dbReference type="EMBL" id="JAPNKA010000001">
    <property type="protein sequence ID" value="MCY1083232.1"/>
    <property type="molecule type" value="Genomic_DNA"/>
</dbReference>
<keyword evidence="5" id="KW-1185">Reference proteome</keyword>
<comment type="caution">
    <text evidence="4">The sequence shown here is derived from an EMBL/GenBank/DDBJ whole genome shotgun (WGS) entry which is preliminary data.</text>
</comment>